<proteinExistence type="predicted"/>
<dbReference type="EMBL" id="BPLQ01013731">
    <property type="protein sequence ID" value="GIY74314.1"/>
    <property type="molecule type" value="Genomic_DNA"/>
</dbReference>
<protein>
    <submittedName>
        <fullName evidence="2">Uncharacterized protein</fullName>
    </submittedName>
</protein>
<feature type="region of interest" description="Disordered" evidence="1">
    <location>
        <begin position="17"/>
        <end position="40"/>
    </location>
</feature>
<evidence type="ECO:0000313" key="2">
    <source>
        <dbReference type="EMBL" id="GIY74314.1"/>
    </source>
</evidence>
<dbReference type="Proteomes" id="UP001054837">
    <property type="component" value="Unassembled WGS sequence"/>
</dbReference>
<gene>
    <name evidence="2" type="ORF">CDAR_30431</name>
</gene>
<evidence type="ECO:0000256" key="1">
    <source>
        <dbReference type="SAM" id="MobiDB-lite"/>
    </source>
</evidence>
<organism evidence="2 3">
    <name type="scientific">Caerostris darwini</name>
    <dbReference type="NCBI Taxonomy" id="1538125"/>
    <lineage>
        <taxon>Eukaryota</taxon>
        <taxon>Metazoa</taxon>
        <taxon>Ecdysozoa</taxon>
        <taxon>Arthropoda</taxon>
        <taxon>Chelicerata</taxon>
        <taxon>Arachnida</taxon>
        <taxon>Araneae</taxon>
        <taxon>Araneomorphae</taxon>
        <taxon>Entelegynae</taxon>
        <taxon>Araneoidea</taxon>
        <taxon>Araneidae</taxon>
        <taxon>Caerostris</taxon>
    </lineage>
</organism>
<sequence>MNRKRENSSEEYEIISCAPKNTSYAHGGGEGGERQESELPSNDLTQIHNGASAATLPAFYPQECSSNPRLHIFARSEGSARNFPTLIWHSSGAGSLNFQDYKHGFSQSGFFRNLTRWIPGFTRKLQKRHDFAQVIHGFPPLSVRRSIQAREDPRQGPNW</sequence>
<name>A0AAV4VXH2_9ARAC</name>
<evidence type="ECO:0000313" key="3">
    <source>
        <dbReference type="Proteomes" id="UP001054837"/>
    </source>
</evidence>
<accession>A0AAV4VXH2</accession>
<reference evidence="2 3" key="1">
    <citation type="submission" date="2021-06" db="EMBL/GenBank/DDBJ databases">
        <title>Caerostris darwini draft genome.</title>
        <authorList>
            <person name="Kono N."/>
            <person name="Arakawa K."/>
        </authorList>
    </citation>
    <scope>NUCLEOTIDE SEQUENCE [LARGE SCALE GENOMIC DNA]</scope>
</reference>
<keyword evidence="3" id="KW-1185">Reference proteome</keyword>
<dbReference type="AlphaFoldDB" id="A0AAV4VXH2"/>
<comment type="caution">
    <text evidence="2">The sequence shown here is derived from an EMBL/GenBank/DDBJ whole genome shotgun (WGS) entry which is preliminary data.</text>
</comment>